<dbReference type="CDD" id="cd00842">
    <property type="entry name" value="MPP_ASMase"/>
    <property type="match status" value="1"/>
</dbReference>
<proteinExistence type="predicted"/>
<feature type="signal peptide" evidence="4">
    <location>
        <begin position="1"/>
        <end position="19"/>
    </location>
</feature>
<evidence type="ECO:0000259" key="5">
    <source>
        <dbReference type="Pfam" id="PF00149"/>
    </source>
</evidence>
<name>A0AAJ0CJT0_9HYPO</name>
<feature type="region of interest" description="Disordered" evidence="3">
    <location>
        <begin position="190"/>
        <end position="209"/>
    </location>
</feature>
<dbReference type="Gene3D" id="3.60.21.10">
    <property type="match status" value="1"/>
</dbReference>
<keyword evidence="1" id="KW-0378">Hydrolase</keyword>
<sequence>MRLPITSSALAACLLGIAAADLDHQEIQRSLEARTWAHETRSGLGDIAEMLKTCDGCQNILGVLKGIVAGGDETFISLGKQLCQSGTDYDEQFCDGVVEREAPTIASIVRTMEAGSPSSIQFCVSFLGVCDVPKVDEWSVSLPAKESCAAEGKAVSGKKPLQVIQYSDIHIDPLYEEGASTKCKKPTCCRPSKKGKKAGHERSPAGPFGDHKCDTPVTLEKSMYEFIKSEFPKAAFALFTGDIVDHGLYNTSKSYNEDLIKHTYGMMHEHVDVVYGTAGNHEAHPPNIFEPQSVGNDTQWVYDSLAKEWSRWVSNSSLVEAKAVGAYSTKYPKGNLRVISLNTNMYYRFNFILYQRALEKDPNGQFAWLVKELDAAEKAGENVYIIGHMSFGVSDTLPNSSNYFDQIVKRYSSTIKAMFFGHTHVDHFEISYSNYAERSHANALAVSYICPSLTPTSGNPSFRVYDVDPETFAVIDAHTYIADMEDKGFQPSGPLWKRYYSAKDVYGHATSPQLIDSKAELSPAFWHNVTVALEKNETVFDQYMSRKSRGWKDKKKCRGHCMKEEICALRAARSQDNCWKPKPGVNFSKRDATDHNHGQHDECGVSVSAEWLSALVRREDMLEMVQERFLEVGGKVQPIVKRAEPVLSSSSSSSSSAAHGSTQTAVDCKITGTPSGTVSTGDARATPSTKGNGAGELVPGAIWVMIALAALAL</sequence>
<evidence type="ECO:0000313" key="7">
    <source>
        <dbReference type="Proteomes" id="UP001251528"/>
    </source>
</evidence>
<keyword evidence="4" id="KW-0732">Signal</keyword>
<evidence type="ECO:0000256" key="4">
    <source>
        <dbReference type="SAM" id="SignalP"/>
    </source>
</evidence>
<dbReference type="InterPro" id="IPR029052">
    <property type="entry name" value="Metallo-depent_PP-like"/>
</dbReference>
<dbReference type="GO" id="GO:0008081">
    <property type="term" value="F:phosphoric diester hydrolase activity"/>
    <property type="evidence" value="ECO:0007669"/>
    <property type="project" value="TreeGrafter"/>
</dbReference>
<reference evidence="6" key="1">
    <citation type="submission" date="2023-06" db="EMBL/GenBank/DDBJ databases">
        <title>Conoideocrella luteorostrata (Hypocreales: Clavicipitaceae), a potential biocontrol fungus for elongate hemlock scale in United States Christmas tree production areas.</title>
        <authorList>
            <person name="Barrett H."/>
            <person name="Lovett B."/>
            <person name="Macias A.M."/>
            <person name="Stajich J.E."/>
            <person name="Kasson M.T."/>
        </authorList>
    </citation>
    <scope>NUCLEOTIDE SEQUENCE</scope>
    <source>
        <strain evidence="6">ARSEF 14590</strain>
    </source>
</reference>
<keyword evidence="2" id="KW-0325">Glycoprotein</keyword>
<dbReference type="InterPro" id="IPR041805">
    <property type="entry name" value="ASMase/PPN1_MPP"/>
</dbReference>
<dbReference type="PANTHER" id="PTHR10340:SF34">
    <property type="entry name" value="SPHINGOMYELIN PHOSPHODIESTERASE"/>
    <property type="match status" value="1"/>
</dbReference>
<evidence type="ECO:0000256" key="3">
    <source>
        <dbReference type="SAM" id="MobiDB-lite"/>
    </source>
</evidence>
<accession>A0AAJ0CJT0</accession>
<feature type="compositionally biased region" description="Polar residues" evidence="3">
    <location>
        <begin position="672"/>
        <end position="691"/>
    </location>
</feature>
<dbReference type="SUPFAM" id="SSF56300">
    <property type="entry name" value="Metallo-dependent phosphatases"/>
    <property type="match status" value="1"/>
</dbReference>
<organism evidence="6 7">
    <name type="scientific">Conoideocrella luteorostrata</name>
    <dbReference type="NCBI Taxonomy" id="1105319"/>
    <lineage>
        <taxon>Eukaryota</taxon>
        <taxon>Fungi</taxon>
        <taxon>Dikarya</taxon>
        <taxon>Ascomycota</taxon>
        <taxon>Pezizomycotina</taxon>
        <taxon>Sordariomycetes</taxon>
        <taxon>Hypocreomycetidae</taxon>
        <taxon>Hypocreales</taxon>
        <taxon>Clavicipitaceae</taxon>
        <taxon>Conoideocrella</taxon>
    </lineage>
</organism>
<feature type="chain" id="PRO_5042538656" description="Calcineurin-like phosphoesterase domain-containing protein" evidence="4">
    <location>
        <begin position="20"/>
        <end position="713"/>
    </location>
</feature>
<feature type="region of interest" description="Disordered" evidence="3">
    <location>
        <begin position="645"/>
        <end position="692"/>
    </location>
</feature>
<feature type="compositionally biased region" description="Basic and acidic residues" evidence="3">
    <location>
        <begin position="198"/>
        <end position="209"/>
    </location>
</feature>
<feature type="domain" description="Calcineurin-like phosphoesterase" evidence="5">
    <location>
        <begin position="225"/>
        <end position="425"/>
    </location>
</feature>
<dbReference type="EMBL" id="JASWJB010000171">
    <property type="protein sequence ID" value="KAK2594361.1"/>
    <property type="molecule type" value="Genomic_DNA"/>
</dbReference>
<protein>
    <recommendedName>
        <fullName evidence="5">Calcineurin-like phosphoesterase domain-containing protein</fullName>
    </recommendedName>
</protein>
<dbReference type="AlphaFoldDB" id="A0AAJ0CJT0"/>
<dbReference type="InterPro" id="IPR004843">
    <property type="entry name" value="Calcineurin-like_PHP"/>
</dbReference>
<evidence type="ECO:0000256" key="1">
    <source>
        <dbReference type="ARBA" id="ARBA00022801"/>
    </source>
</evidence>
<dbReference type="Proteomes" id="UP001251528">
    <property type="component" value="Unassembled WGS sequence"/>
</dbReference>
<dbReference type="Pfam" id="PF00149">
    <property type="entry name" value="Metallophos"/>
    <property type="match status" value="1"/>
</dbReference>
<evidence type="ECO:0000256" key="2">
    <source>
        <dbReference type="ARBA" id="ARBA00023180"/>
    </source>
</evidence>
<dbReference type="PANTHER" id="PTHR10340">
    <property type="entry name" value="SPHINGOMYELIN PHOSPHODIESTERASE"/>
    <property type="match status" value="1"/>
</dbReference>
<gene>
    <name evidence="6" type="ORF">QQS21_007921</name>
</gene>
<evidence type="ECO:0000313" key="6">
    <source>
        <dbReference type="EMBL" id="KAK2594361.1"/>
    </source>
</evidence>
<comment type="caution">
    <text evidence="6">The sequence shown here is derived from an EMBL/GenBank/DDBJ whole genome shotgun (WGS) entry which is preliminary data.</text>
</comment>
<keyword evidence="7" id="KW-1185">Reference proteome</keyword>